<evidence type="ECO:0000313" key="2">
    <source>
        <dbReference type="Proteomes" id="UP000838672"/>
    </source>
</evidence>
<dbReference type="Pfam" id="PF07023">
    <property type="entry name" value="DUF1315"/>
    <property type="match status" value="1"/>
</dbReference>
<organism evidence="1 2">
    <name type="scientific">Vibrio stylophorae</name>
    <dbReference type="NCBI Taxonomy" id="659351"/>
    <lineage>
        <taxon>Bacteria</taxon>
        <taxon>Pseudomonadati</taxon>
        <taxon>Pseudomonadota</taxon>
        <taxon>Gammaproteobacteria</taxon>
        <taxon>Vibrionales</taxon>
        <taxon>Vibrionaceae</taxon>
        <taxon>Vibrio</taxon>
    </lineage>
</organism>
<evidence type="ECO:0008006" key="3">
    <source>
        <dbReference type="Google" id="ProtNLM"/>
    </source>
</evidence>
<sequence>MTLDDIAAKARTLSEEHYQALCYVIETGRWPDGEALSITQRDQAIQLMMCYQSIHPNNAHMTINQSGQIEHKSKADLKREWAQKTWLAEQIDSIDNSNPC</sequence>
<keyword evidence="2" id="KW-1185">Reference proteome</keyword>
<comment type="caution">
    <text evidence="1">The sequence shown here is derived from an EMBL/GenBank/DDBJ whole genome shotgun (WGS) entry which is preliminary data.</text>
</comment>
<name>A0ABM8ZU43_9VIBR</name>
<gene>
    <name evidence="1" type="ORF">VST7929_01728</name>
</gene>
<protein>
    <recommendedName>
        <fullName evidence="3">DUF1315 family protein</fullName>
    </recommendedName>
</protein>
<dbReference type="RefSeq" id="WP_237466268.1">
    <property type="nucleotide sequence ID" value="NZ_CAKLDI010000001.1"/>
</dbReference>
<proteinExistence type="predicted"/>
<dbReference type="EMBL" id="CAKLDI010000001">
    <property type="protein sequence ID" value="CAH0533852.1"/>
    <property type="molecule type" value="Genomic_DNA"/>
</dbReference>
<evidence type="ECO:0000313" key="1">
    <source>
        <dbReference type="EMBL" id="CAH0533852.1"/>
    </source>
</evidence>
<accession>A0ABM8ZU43</accession>
<dbReference type="Proteomes" id="UP000838672">
    <property type="component" value="Unassembled WGS sequence"/>
</dbReference>
<reference evidence="1" key="1">
    <citation type="submission" date="2021-11" db="EMBL/GenBank/DDBJ databases">
        <authorList>
            <person name="Rodrigo-Torres L."/>
            <person name="Arahal R. D."/>
            <person name="Lucena T."/>
        </authorList>
    </citation>
    <scope>NUCLEOTIDE SEQUENCE</scope>
    <source>
        <strain evidence="1">CECT 7929</strain>
    </source>
</reference>
<dbReference type="InterPro" id="IPR009749">
    <property type="entry name" value="DUF1315"/>
</dbReference>